<feature type="region of interest" description="Disordered" evidence="1">
    <location>
        <begin position="22"/>
        <end position="64"/>
    </location>
</feature>
<evidence type="ECO:0008006" key="5">
    <source>
        <dbReference type="Google" id="ProtNLM"/>
    </source>
</evidence>
<feature type="chain" id="PRO_5001852726" description="Secreted protein" evidence="2">
    <location>
        <begin position="23"/>
        <end position="128"/>
    </location>
</feature>
<dbReference type="AlphaFoldDB" id="A0A090ADE4"/>
<feature type="compositionally biased region" description="Low complexity" evidence="1">
    <location>
        <begin position="36"/>
        <end position="56"/>
    </location>
</feature>
<name>A0A090ADE4_9GAMM</name>
<evidence type="ECO:0000313" key="3">
    <source>
        <dbReference type="EMBL" id="BAP54799.1"/>
    </source>
</evidence>
<feature type="region of interest" description="Disordered" evidence="1">
    <location>
        <begin position="108"/>
        <end position="128"/>
    </location>
</feature>
<reference evidence="3 4" key="1">
    <citation type="journal article" date="2014" name="ISME J.">
        <title>Ecophysiology of Thioploca ingrica as revealed by the complete genome sequence supplemented with proteomic evidence.</title>
        <authorList>
            <person name="Kojima H."/>
            <person name="Ogura Y."/>
            <person name="Yamamoto N."/>
            <person name="Togashi T."/>
            <person name="Mori H."/>
            <person name="Watanabe T."/>
            <person name="Nemoto F."/>
            <person name="Kurokawa K."/>
            <person name="Hayashi T."/>
            <person name="Fukui M."/>
        </authorList>
    </citation>
    <scope>NUCLEOTIDE SEQUENCE [LARGE SCALE GENOMIC DNA]</scope>
</reference>
<dbReference type="HOGENOM" id="CLU_1958571_0_0_6"/>
<dbReference type="KEGG" id="tig:THII_0502"/>
<keyword evidence="2" id="KW-0732">Signal</keyword>
<feature type="signal peptide" evidence="2">
    <location>
        <begin position="1"/>
        <end position="22"/>
    </location>
</feature>
<organism evidence="3 4">
    <name type="scientific">Thioploca ingrica</name>
    <dbReference type="NCBI Taxonomy" id="40754"/>
    <lineage>
        <taxon>Bacteria</taxon>
        <taxon>Pseudomonadati</taxon>
        <taxon>Pseudomonadota</taxon>
        <taxon>Gammaproteobacteria</taxon>
        <taxon>Thiotrichales</taxon>
        <taxon>Thiotrichaceae</taxon>
        <taxon>Thioploca</taxon>
    </lineage>
</organism>
<accession>A0A090ADE4</accession>
<evidence type="ECO:0000256" key="2">
    <source>
        <dbReference type="SAM" id="SignalP"/>
    </source>
</evidence>
<evidence type="ECO:0000313" key="4">
    <source>
        <dbReference type="Proteomes" id="UP000031623"/>
    </source>
</evidence>
<dbReference type="EMBL" id="AP014633">
    <property type="protein sequence ID" value="BAP54799.1"/>
    <property type="molecule type" value="Genomic_DNA"/>
</dbReference>
<keyword evidence="4" id="KW-1185">Reference proteome</keyword>
<evidence type="ECO:0000256" key="1">
    <source>
        <dbReference type="SAM" id="MobiDB-lite"/>
    </source>
</evidence>
<protein>
    <recommendedName>
        <fullName evidence="5">Secreted protein</fullName>
    </recommendedName>
</protein>
<proteinExistence type="predicted"/>
<dbReference type="Proteomes" id="UP000031623">
    <property type="component" value="Chromosome"/>
</dbReference>
<gene>
    <name evidence="3" type="ORF">THII_0502</name>
</gene>
<sequence>MKKIGHLIFLALFMALQPLCQADSVPATPPDTQSSATHPAATPQTTEPTTALATETKQPQTNEEIRQWYNDVVGKIPSLNEKWSSEQVSAEERAKRAHEIRHHARLEARTMMQNKQEVADLQARDQEK</sequence>